<proteinExistence type="predicted"/>
<name>A0ACD3ZIU7_FUSSC</name>
<protein>
    <submittedName>
        <fullName evidence="1">Uncharacterized protein</fullName>
    </submittedName>
</protein>
<evidence type="ECO:0000313" key="1">
    <source>
        <dbReference type="EMBL" id="UPL00873.1"/>
    </source>
</evidence>
<dbReference type="Proteomes" id="UP000830768">
    <property type="component" value="Chromosome 10"/>
</dbReference>
<evidence type="ECO:0000313" key="2">
    <source>
        <dbReference type="Proteomes" id="UP000830768"/>
    </source>
</evidence>
<reference evidence="1" key="1">
    <citation type="submission" date="2021-11" db="EMBL/GenBank/DDBJ databases">
        <title>Fusarium solani-melongenae Genome sequencing and assembly.</title>
        <authorList>
            <person name="Xie S."/>
            <person name="Huang L."/>
            <person name="Zhang X."/>
        </authorList>
    </citation>
    <scope>NUCLEOTIDE SEQUENCE</scope>
    <source>
        <strain evidence="1">CRI 24-3</strain>
    </source>
</reference>
<dbReference type="EMBL" id="CP090038">
    <property type="protein sequence ID" value="UPL00873.1"/>
    <property type="molecule type" value="Genomic_DNA"/>
</dbReference>
<gene>
    <name evidence="1" type="ORF">LCI18_011807</name>
</gene>
<keyword evidence="2" id="KW-1185">Reference proteome</keyword>
<organism evidence="1 2">
    <name type="scientific">Fusarium solani subsp. cucurbitae</name>
    <name type="common">Neocosmosporum cucurbitae</name>
    <dbReference type="NCBI Taxonomy" id="2747967"/>
    <lineage>
        <taxon>Eukaryota</taxon>
        <taxon>Fungi</taxon>
        <taxon>Dikarya</taxon>
        <taxon>Ascomycota</taxon>
        <taxon>Pezizomycotina</taxon>
        <taxon>Sordariomycetes</taxon>
        <taxon>Hypocreomycetidae</taxon>
        <taxon>Hypocreales</taxon>
        <taxon>Nectriaceae</taxon>
        <taxon>Fusarium</taxon>
        <taxon>Fusarium solani species complex</taxon>
    </lineage>
</organism>
<sequence>MLPLESNWTGEADSLSHPPRQRSRGRKRFSQACVQCRSKKSRCVRRLGPDQPCLTCSMSGRDCSTSIAVTPLPAMPRPNPPLNSREIPCPSFQLSVHVYNVEPESMALLMHHGCFDVPDRATLEAFFQRFFLYIHPFMPLLNEAHFWDTFTSSSGIELVERGELPLVLLFSMLYTATGFLPLTFVESLGFKNIHDAKSTFYRRAELLYICNTEESSIVKAQAALLLSHSYFSQPPRSPSNLATMWLSRAIRHAELSGAQHYDTLQPPGHSTCPEQRTQPDTLKRLWWCCIIGDRVMPLASRRGMQIKGTRFDFKTKPRLGRADLSDEIDRPGVYDRDTKLVLVELLERLVAFCVLLTDILEMSYSNPVEGFAGLTSIESYEHFIQDYRRRLQGIRKAAMGRQPGYTHNVGSNDAPFRIAECSIGLFASLSILYTCTAETILGHYRMLITDFCFIEGNDSIVSTQRRTSCKKVEAATHETMECLEHLIHSRLVHLLPLSAVGCTVFTLLLQILNIRLRSISTQLGLNKDTELNDGNQMQQNFMLLIEAMQVYRLRHSAVDWILDAVRIIITRFCQSFPTIFISGLASSDHCPATCWSDILQYQPKVYLSLSMMLDLCVSNGRIPHDNDLPLYLRLMASPDLSSAAELFHCGIPESLNSDDFAILSATHSYPLRLQSHRRINKKEAGN</sequence>
<accession>A0ACD3ZIU7</accession>